<sequence length="106" mass="10599">MHRAAAIAFIVAVATATETQTITSKTTKTMTITQCAQGYTDCPLPQSIAAATGNITFSVAPTGTPPVQVSSASPLSGPLGGFDGHQTRMGIVVSIAAAAAVALVHC</sequence>
<evidence type="ECO:0000256" key="1">
    <source>
        <dbReference type="SAM" id="SignalP"/>
    </source>
</evidence>
<comment type="caution">
    <text evidence="2">The sequence shown here is derived from an EMBL/GenBank/DDBJ whole genome shotgun (WGS) entry which is preliminary data.</text>
</comment>
<feature type="chain" id="PRO_5007894521" evidence="1">
    <location>
        <begin position="17"/>
        <end position="106"/>
    </location>
</feature>
<dbReference type="EMBL" id="AZGY01000021">
    <property type="protein sequence ID" value="KZZ90565.1"/>
    <property type="molecule type" value="Genomic_DNA"/>
</dbReference>
<dbReference type="AlphaFoldDB" id="A0A167XWN7"/>
<reference evidence="2 3" key="1">
    <citation type="journal article" date="2016" name="Genome Biol. Evol.">
        <title>Divergent and convergent evolution of fungal pathogenicity.</title>
        <authorList>
            <person name="Shang Y."/>
            <person name="Xiao G."/>
            <person name="Zheng P."/>
            <person name="Cen K."/>
            <person name="Zhan S."/>
            <person name="Wang C."/>
        </authorList>
    </citation>
    <scope>NUCLEOTIDE SEQUENCE [LARGE SCALE GENOMIC DNA]</scope>
    <source>
        <strain evidence="2 3">RCEF 2490</strain>
    </source>
</reference>
<evidence type="ECO:0000313" key="2">
    <source>
        <dbReference type="EMBL" id="KZZ90565.1"/>
    </source>
</evidence>
<evidence type="ECO:0000313" key="3">
    <source>
        <dbReference type="Proteomes" id="UP000078544"/>
    </source>
</evidence>
<protein>
    <submittedName>
        <fullName evidence="2">Uncharacterized protein</fullName>
    </submittedName>
</protein>
<keyword evidence="3" id="KW-1185">Reference proteome</keyword>
<keyword evidence="1" id="KW-0732">Signal</keyword>
<proteinExistence type="predicted"/>
<feature type="signal peptide" evidence="1">
    <location>
        <begin position="1"/>
        <end position="16"/>
    </location>
</feature>
<gene>
    <name evidence="2" type="ORF">AAL_07251</name>
</gene>
<accession>A0A167XWN7</accession>
<organism evidence="2 3">
    <name type="scientific">Moelleriella libera RCEF 2490</name>
    <dbReference type="NCBI Taxonomy" id="1081109"/>
    <lineage>
        <taxon>Eukaryota</taxon>
        <taxon>Fungi</taxon>
        <taxon>Dikarya</taxon>
        <taxon>Ascomycota</taxon>
        <taxon>Pezizomycotina</taxon>
        <taxon>Sordariomycetes</taxon>
        <taxon>Hypocreomycetidae</taxon>
        <taxon>Hypocreales</taxon>
        <taxon>Clavicipitaceae</taxon>
        <taxon>Moelleriella</taxon>
    </lineage>
</organism>
<name>A0A167XWN7_9HYPO</name>
<dbReference type="Proteomes" id="UP000078544">
    <property type="component" value="Unassembled WGS sequence"/>
</dbReference>